<dbReference type="Proteomes" id="UP001368270">
    <property type="component" value="Unassembled WGS sequence"/>
</dbReference>
<reference evidence="2 3" key="1">
    <citation type="submission" date="2024-03" db="EMBL/GenBank/DDBJ databases">
        <title>Cognatishimia coralii sp. nov., a marine bacterium isolated from coral surrounding seawater.</title>
        <authorList>
            <person name="Liu X."/>
            <person name="Liu S."/>
            <person name="Sun H."/>
            <person name="Zhang Y."/>
        </authorList>
    </citation>
    <scope>NUCLEOTIDE SEQUENCE [LARGE SCALE GENOMIC DNA]</scope>
    <source>
        <strain evidence="2 3">D5M38</strain>
    </source>
</reference>
<gene>
    <name evidence="2" type="ORF">WG622_17785</name>
</gene>
<comment type="caution">
    <text evidence="2">The sequence shown here is derived from an EMBL/GenBank/DDBJ whole genome shotgun (WGS) entry which is preliminary data.</text>
</comment>
<protein>
    <submittedName>
        <fullName evidence="2">Anti-sigma factor</fullName>
    </submittedName>
</protein>
<organism evidence="2 3">
    <name type="scientific">Cognatishimia coralii</name>
    <dbReference type="NCBI Taxonomy" id="3083254"/>
    <lineage>
        <taxon>Bacteria</taxon>
        <taxon>Pseudomonadati</taxon>
        <taxon>Pseudomonadota</taxon>
        <taxon>Alphaproteobacteria</taxon>
        <taxon>Rhodobacterales</taxon>
        <taxon>Paracoccaceae</taxon>
        <taxon>Cognatishimia</taxon>
    </lineage>
</organism>
<keyword evidence="1" id="KW-1133">Transmembrane helix</keyword>
<evidence type="ECO:0000313" key="2">
    <source>
        <dbReference type="EMBL" id="MEJ5220110.1"/>
    </source>
</evidence>
<keyword evidence="1" id="KW-0472">Membrane</keyword>
<name>A0ABU8QL26_9RHOB</name>
<feature type="transmembrane region" description="Helical" evidence="1">
    <location>
        <begin position="80"/>
        <end position="100"/>
    </location>
</feature>
<keyword evidence="3" id="KW-1185">Reference proteome</keyword>
<dbReference type="RefSeq" id="WP_339404741.1">
    <property type="nucleotide sequence ID" value="NZ_JBBGAZ010000017.1"/>
</dbReference>
<proteinExistence type="predicted"/>
<accession>A0ABU8QL26</accession>
<evidence type="ECO:0000313" key="3">
    <source>
        <dbReference type="Proteomes" id="UP001368270"/>
    </source>
</evidence>
<sequence length="252" mass="27929">MTDYRNIEEKISAYLDNQMSEADRAAFEAEMEADPALVARIERWSATDQLFASSIPTPSDAHLDALISASSAANANRWPGLRIAAMLAVFAFGGVGGYGLSQFTTNPQTTIIVQATMGATNSHRVFAAEKRHAVEVTADETEHLQTWLADRMGREMTVPNLSAFGLTFLGGRMLPFDDRAAAQYMYETADGKRVTLFMTRLDQDETTDVQVLEDQGLTSLRWQSGEWVFILTAPLEQQQLAPMQIEVRDTLL</sequence>
<dbReference type="EMBL" id="JBBGAZ010000017">
    <property type="protein sequence ID" value="MEJ5220110.1"/>
    <property type="molecule type" value="Genomic_DNA"/>
</dbReference>
<evidence type="ECO:0000256" key="1">
    <source>
        <dbReference type="SAM" id="Phobius"/>
    </source>
</evidence>
<keyword evidence="1" id="KW-0812">Transmembrane</keyword>